<evidence type="ECO:0000256" key="2">
    <source>
        <dbReference type="SAM" id="MobiDB-lite"/>
    </source>
</evidence>
<accession>A0A923MDV0</accession>
<keyword evidence="5" id="KW-1185">Reference proteome</keyword>
<evidence type="ECO:0000256" key="1">
    <source>
        <dbReference type="ARBA" id="ARBA00006611"/>
    </source>
</evidence>
<sequence>MLGAMVQAKGSDLFLTAGFPASIKLNGKLTKLNDQPLTPEHTMKMARAIASEKQWQGYIDTKGQNFAISLEGIGRFRINIFTQQQRTGMVIRVITTEIPDFEKMNLPPVLKEVVKEKRGLVLLVGGTGSGKSTTLAAMLGVRNKETHGHIITIEDPVEYVHPHQNCIITHREVGIDTVGWFDALKDTLRQAPDVILIGEIRDHDTMEYALNFAETGHLCMATLHANSANQAIDRIVNFFPIEKHEQVRNDLALNMRAIISQRLVRKISGGRAAAIEILLSTSTSRDAISKGEIGQLKEIMKKSKELGMQTFDQCLYDLYDAGEISLQELQVNSDAKSELMLRLKLNSKRFTREELASGDAATAGLSLQKEPEPEEEESTGPLNVKLPPKTAAPAKPPAAAAPAPAAPAAPVAKPPPMELSLEEPPAPPPPPKA</sequence>
<dbReference type="SUPFAM" id="SSF52540">
    <property type="entry name" value="P-loop containing nucleoside triphosphate hydrolases"/>
    <property type="match status" value="1"/>
</dbReference>
<comment type="similarity">
    <text evidence="1">Belongs to the GSP E family.</text>
</comment>
<dbReference type="InterPro" id="IPR003593">
    <property type="entry name" value="AAA+_ATPase"/>
</dbReference>
<dbReference type="SMART" id="SM00382">
    <property type="entry name" value="AAA"/>
    <property type="match status" value="1"/>
</dbReference>
<protein>
    <submittedName>
        <fullName evidence="4">PilT/PilU family type 4a pilus ATPase</fullName>
    </submittedName>
</protein>
<evidence type="ECO:0000313" key="4">
    <source>
        <dbReference type="EMBL" id="MBC5768205.1"/>
    </source>
</evidence>
<dbReference type="Pfam" id="PF00437">
    <property type="entry name" value="T2SSE"/>
    <property type="match status" value="1"/>
</dbReference>
<feature type="compositionally biased region" description="Low complexity" evidence="2">
    <location>
        <begin position="387"/>
        <end position="403"/>
    </location>
</feature>
<evidence type="ECO:0000259" key="3">
    <source>
        <dbReference type="PROSITE" id="PS00662"/>
    </source>
</evidence>
<feature type="compositionally biased region" description="Pro residues" evidence="2">
    <location>
        <begin position="404"/>
        <end position="417"/>
    </location>
</feature>
<dbReference type="NCBIfam" id="TIGR01420">
    <property type="entry name" value="pilT_fam"/>
    <property type="match status" value="1"/>
</dbReference>
<feature type="compositionally biased region" description="Pro residues" evidence="2">
    <location>
        <begin position="424"/>
        <end position="433"/>
    </location>
</feature>
<dbReference type="GO" id="GO:0005524">
    <property type="term" value="F:ATP binding"/>
    <property type="evidence" value="ECO:0007669"/>
    <property type="project" value="InterPro"/>
</dbReference>
<dbReference type="PANTHER" id="PTHR30486:SF12">
    <property type="entry name" value="TYPE IV PILUS ATPASE PILU"/>
    <property type="match status" value="1"/>
</dbReference>
<dbReference type="InterPro" id="IPR006321">
    <property type="entry name" value="PilT/PilU"/>
</dbReference>
<dbReference type="CDD" id="cd01131">
    <property type="entry name" value="PilT"/>
    <property type="match status" value="1"/>
</dbReference>
<reference evidence="4" key="1">
    <citation type="submission" date="2020-08" db="EMBL/GenBank/DDBJ databases">
        <title>Ramlibacter sp. GTP1 16S ribosomal RNA gene genome sequencing and assembly.</title>
        <authorList>
            <person name="Kang M."/>
        </authorList>
    </citation>
    <scope>NUCLEOTIDE SEQUENCE</scope>
    <source>
        <strain evidence="4">GTP1</strain>
    </source>
</reference>
<dbReference type="InterPro" id="IPR001482">
    <property type="entry name" value="T2SS/T4SS_dom"/>
</dbReference>
<dbReference type="EMBL" id="JACORU010000015">
    <property type="protein sequence ID" value="MBC5768205.1"/>
    <property type="molecule type" value="Genomic_DNA"/>
</dbReference>
<dbReference type="GO" id="GO:0016887">
    <property type="term" value="F:ATP hydrolysis activity"/>
    <property type="evidence" value="ECO:0007669"/>
    <property type="project" value="InterPro"/>
</dbReference>
<proteinExistence type="inferred from homology"/>
<dbReference type="Gene3D" id="3.40.50.300">
    <property type="entry name" value="P-loop containing nucleotide triphosphate hydrolases"/>
    <property type="match status" value="1"/>
</dbReference>
<dbReference type="Proteomes" id="UP000596827">
    <property type="component" value="Unassembled WGS sequence"/>
</dbReference>
<dbReference type="InterPro" id="IPR027417">
    <property type="entry name" value="P-loop_NTPase"/>
</dbReference>
<dbReference type="InterPro" id="IPR050921">
    <property type="entry name" value="T4SS_GSP_E_ATPase"/>
</dbReference>
<comment type="caution">
    <text evidence="4">The sequence shown here is derived from an EMBL/GenBank/DDBJ whole genome shotgun (WGS) entry which is preliminary data.</text>
</comment>
<dbReference type="PROSITE" id="PS00662">
    <property type="entry name" value="T2SP_E"/>
    <property type="match status" value="1"/>
</dbReference>
<dbReference type="Gene3D" id="3.30.450.90">
    <property type="match status" value="1"/>
</dbReference>
<organism evidence="4 5">
    <name type="scientific">Ramlibacter albus</name>
    <dbReference type="NCBI Taxonomy" id="2079448"/>
    <lineage>
        <taxon>Bacteria</taxon>
        <taxon>Pseudomonadati</taxon>
        <taxon>Pseudomonadota</taxon>
        <taxon>Betaproteobacteria</taxon>
        <taxon>Burkholderiales</taxon>
        <taxon>Comamonadaceae</taxon>
        <taxon>Ramlibacter</taxon>
    </lineage>
</organism>
<name>A0A923MDV0_9BURK</name>
<dbReference type="PANTHER" id="PTHR30486">
    <property type="entry name" value="TWITCHING MOTILITY PROTEIN PILT"/>
    <property type="match status" value="1"/>
</dbReference>
<evidence type="ECO:0000313" key="5">
    <source>
        <dbReference type="Proteomes" id="UP000596827"/>
    </source>
</evidence>
<feature type="domain" description="Bacterial type II secretion system protein E" evidence="3">
    <location>
        <begin position="188"/>
        <end position="202"/>
    </location>
</feature>
<gene>
    <name evidence="4" type="ORF">H8R02_27320</name>
</gene>
<feature type="region of interest" description="Disordered" evidence="2">
    <location>
        <begin position="354"/>
        <end position="433"/>
    </location>
</feature>
<dbReference type="AlphaFoldDB" id="A0A923MDV0"/>